<feature type="compositionally biased region" description="Low complexity" evidence="1">
    <location>
        <begin position="9"/>
        <end position="26"/>
    </location>
</feature>
<protein>
    <submittedName>
        <fullName evidence="2">Uncharacterized protein</fullName>
    </submittedName>
</protein>
<dbReference type="EMBL" id="SCEB01215485">
    <property type="protein sequence ID" value="RXM29316.1"/>
    <property type="molecule type" value="Genomic_DNA"/>
</dbReference>
<keyword evidence="3" id="KW-1185">Reference proteome</keyword>
<dbReference type="Proteomes" id="UP000289886">
    <property type="component" value="Unassembled WGS sequence"/>
</dbReference>
<feature type="region of interest" description="Disordered" evidence="1">
    <location>
        <begin position="52"/>
        <end position="79"/>
    </location>
</feature>
<accession>A0A444U276</accession>
<reference evidence="2 3" key="1">
    <citation type="submission" date="2019-01" db="EMBL/GenBank/DDBJ databases">
        <title>Draft Genome and Complete Hox-Cluster Characterization of the Sterlet Sturgeon (Acipenser ruthenus).</title>
        <authorList>
            <person name="Wei Q."/>
        </authorList>
    </citation>
    <scope>NUCLEOTIDE SEQUENCE [LARGE SCALE GENOMIC DNA]</scope>
    <source>
        <strain evidence="2">WHYD16114868_AA</strain>
        <tissue evidence="2">Blood</tissue>
    </source>
</reference>
<evidence type="ECO:0000313" key="2">
    <source>
        <dbReference type="EMBL" id="RXM29316.1"/>
    </source>
</evidence>
<name>A0A444U276_ACIRT</name>
<sequence>MPSRVGCASGDPSVPVPSPHGSGVPVENHPYPYRALTGWVCQWRSTRTRTEPSRVGCASGEAPVPVPSPHGLGVPVQKE</sequence>
<comment type="caution">
    <text evidence="2">The sequence shown here is derived from an EMBL/GenBank/DDBJ whole genome shotgun (WGS) entry which is preliminary data.</text>
</comment>
<organism evidence="2 3">
    <name type="scientific">Acipenser ruthenus</name>
    <name type="common">Sterlet sturgeon</name>
    <dbReference type="NCBI Taxonomy" id="7906"/>
    <lineage>
        <taxon>Eukaryota</taxon>
        <taxon>Metazoa</taxon>
        <taxon>Chordata</taxon>
        <taxon>Craniata</taxon>
        <taxon>Vertebrata</taxon>
        <taxon>Euteleostomi</taxon>
        <taxon>Actinopterygii</taxon>
        <taxon>Chondrostei</taxon>
        <taxon>Acipenseriformes</taxon>
        <taxon>Acipenseridae</taxon>
        <taxon>Acipenser</taxon>
    </lineage>
</organism>
<dbReference type="AlphaFoldDB" id="A0A444U276"/>
<feature type="region of interest" description="Disordered" evidence="1">
    <location>
        <begin position="1"/>
        <end position="27"/>
    </location>
</feature>
<evidence type="ECO:0000256" key="1">
    <source>
        <dbReference type="SAM" id="MobiDB-lite"/>
    </source>
</evidence>
<proteinExistence type="predicted"/>
<evidence type="ECO:0000313" key="3">
    <source>
        <dbReference type="Proteomes" id="UP000289886"/>
    </source>
</evidence>
<gene>
    <name evidence="2" type="ORF">EOD39_8909</name>
</gene>